<evidence type="ECO:0000256" key="1">
    <source>
        <dbReference type="ARBA" id="ARBA00022741"/>
    </source>
</evidence>
<dbReference type="Gene3D" id="3.40.50.300">
    <property type="entry name" value="P-loop containing nucleotide triphosphate hydrolases"/>
    <property type="match status" value="2"/>
</dbReference>
<keyword evidence="4" id="KW-0067">ATP-binding</keyword>
<reference evidence="6" key="1">
    <citation type="journal article" date="2020" name="Nature">
        <title>Giant virus diversity and host interactions through global metagenomics.</title>
        <authorList>
            <person name="Schulz F."/>
            <person name="Roux S."/>
            <person name="Paez-Espino D."/>
            <person name="Jungbluth S."/>
            <person name="Walsh D.A."/>
            <person name="Denef V.J."/>
            <person name="McMahon K.D."/>
            <person name="Konstantinidis K.T."/>
            <person name="Eloe-Fadrosh E.A."/>
            <person name="Kyrpides N.C."/>
            <person name="Woyke T."/>
        </authorList>
    </citation>
    <scope>NUCLEOTIDE SEQUENCE</scope>
    <source>
        <strain evidence="6">GVMAG-S-1040241-154</strain>
    </source>
</reference>
<sequence>MDTILSIYGYGIVKENNENVINELKDELTVSPNLNFNLASEPKKFCIYTENSKRLYIPRYYALQKFGVPTKNNLSTGIDCPNLVFNGKLRDQQIEPVNNFIKAANDPLKKGGILSVPCGFGKTIMSVYIACHFKKKTMFVSHKDFLNQQFIESIKQFVPNAKIGKIKQSKVDVEDKDVVIASLQSLAMRDYDINIFKDFGLVIIDEVHHTGAEVFSKAFQNINSNIILGLSATLNRKDGLRKVFEYYIGKSVYKFTTKETISLNVNIHKYFESDVEYSNNILLWNGKPNSAAMINNICKYQNRTIFIFNLIIDILKKENKRKILILSERRNQLKEFEKLFDNTNFDTGYYVGGLSQNVLDLSSKKQIILATYQMAAEGMNIPTLNTVIFASPISDIQQAIGRILREKPSERIYTPLCIDIWDQFSLFIQKGLTRIKYYKKNNYDISYYSDNELLNVAENDENNNKKYDFVDDD</sequence>
<dbReference type="InterPro" id="IPR001650">
    <property type="entry name" value="Helicase_C-like"/>
</dbReference>
<organism evidence="6">
    <name type="scientific">viral metagenome</name>
    <dbReference type="NCBI Taxonomy" id="1070528"/>
    <lineage>
        <taxon>unclassified sequences</taxon>
        <taxon>metagenomes</taxon>
        <taxon>organismal metagenomes</taxon>
    </lineage>
</organism>
<dbReference type="Pfam" id="PF04851">
    <property type="entry name" value="ResIII"/>
    <property type="match status" value="1"/>
</dbReference>
<dbReference type="InterPro" id="IPR050615">
    <property type="entry name" value="ATP-dep_DNA_Helicase"/>
</dbReference>
<dbReference type="PANTHER" id="PTHR11274">
    <property type="entry name" value="RAD25/XP-B DNA REPAIR HELICASE"/>
    <property type="match status" value="1"/>
</dbReference>
<protein>
    <recommendedName>
        <fullName evidence="5">Helicase ATP-binding domain-containing protein</fullName>
    </recommendedName>
</protein>
<dbReference type="PROSITE" id="PS51192">
    <property type="entry name" value="HELICASE_ATP_BIND_1"/>
    <property type="match status" value="1"/>
</dbReference>
<dbReference type="Pfam" id="PF00271">
    <property type="entry name" value="Helicase_C"/>
    <property type="match status" value="1"/>
</dbReference>
<evidence type="ECO:0000259" key="5">
    <source>
        <dbReference type="PROSITE" id="PS51192"/>
    </source>
</evidence>
<dbReference type="InterPro" id="IPR006935">
    <property type="entry name" value="Helicase/UvrB_N"/>
</dbReference>
<dbReference type="SUPFAM" id="SSF52540">
    <property type="entry name" value="P-loop containing nucleoside triphosphate hydrolases"/>
    <property type="match status" value="1"/>
</dbReference>
<dbReference type="CDD" id="cd18785">
    <property type="entry name" value="SF2_C"/>
    <property type="match status" value="1"/>
</dbReference>
<dbReference type="CDD" id="cd17926">
    <property type="entry name" value="DEXHc_RE"/>
    <property type="match status" value="1"/>
</dbReference>
<keyword evidence="3" id="KW-0347">Helicase</keyword>
<evidence type="ECO:0000313" key="6">
    <source>
        <dbReference type="EMBL" id="QHU07366.1"/>
    </source>
</evidence>
<evidence type="ECO:0000256" key="3">
    <source>
        <dbReference type="ARBA" id="ARBA00022806"/>
    </source>
</evidence>
<dbReference type="PANTHER" id="PTHR11274:SF0">
    <property type="entry name" value="GENERAL TRANSCRIPTION AND DNA REPAIR FACTOR IIH HELICASE SUBUNIT XPB"/>
    <property type="match status" value="1"/>
</dbReference>
<proteinExistence type="predicted"/>
<keyword evidence="2" id="KW-0378">Hydrolase</keyword>
<feature type="domain" description="Helicase ATP-binding" evidence="5">
    <location>
        <begin position="103"/>
        <end position="252"/>
    </location>
</feature>
<keyword evidence="1" id="KW-0547">Nucleotide-binding</keyword>
<accession>A0A6C0JRC4</accession>
<dbReference type="GO" id="GO:0005524">
    <property type="term" value="F:ATP binding"/>
    <property type="evidence" value="ECO:0007669"/>
    <property type="project" value="UniProtKB-KW"/>
</dbReference>
<evidence type="ECO:0000256" key="4">
    <source>
        <dbReference type="ARBA" id="ARBA00022840"/>
    </source>
</evidence>
<dbReference type="SMART" id="SM00487">
    <property type="entry name" value="DEXDc"/>
    <property type="match status" value="1"/>
</dbReference>
<name>A0A6C0JRC4_9ZZZZ</name>
<dbReference type="GO" id="GO:0004386">
    <property type="term" value="F:helicase activity"/>
    <property type="evidence" value="ECO:0007669"/>
    <property type="project" value="UniProtKB-KW"/>
</dbReference>
<dbReference type="InterPro" id="IPR027417">
    <property type="entry name" value="P-loop_NTPase"/>
</dbReference>
<dbReference type="GO" id="GO:0003677">
    <property type="term" value="F:DNA binding"/>
    <property type="evidence" value="ECO:0007669"/>
    <property type="project" value="InterPro"/>
</dbReference>
<evidence type="ECO:0000256" key="2">
    <source>
        <dbReference type="ARBA" id="ARBA00022801"/>
    </source>
</evidence>
<dbReference type="AlphaFoldDB" id="A0A6C0JRC4"/>
<dbReference type="GO" id="GO:0016787">
    <property type="term" value="F:hydrolase activity"/>
    <property type="evidence" value="ECO:0007669"/>
    <property type="project" value="UniProtKB-KW"/>
</dbReference>
<dbReference type="EMBL" id="MN740684">
    <property type="protein sequence ID" value="QHU07366.1"/>
    <property type="molecule type" value="Genomic_DNA"/>
</dbReference>
<dbReference type="InterPro" id="IPR014001">
    <property type="entry name" value="Helicase_ATP-bd"/>
</dbReference>